<evidence type="ECO:0000256" key="2">
    <source>
        <dbReference type="ARBA" id="ARBA00007299"/>
    </source>
</evidence>
<evidence type="ECO:0000256" key="1">
    <source>
        <dbReference type="ARBA" id="ARBA00004123"/>
    </source>
</evidence>
<protein>
    <recommendedName>
        <fullName evidence="3">DNA polymerase alpha subunit B</fullName>
    </recommendedName>
</protein>
<dbReference type="AlphaFoldDB" id="A0AAV4LPN1"/>
<dbReference type="Gene3D" id="3.60.21.60">
    <property type="match status" value="1"/>
</dbReference>
<dbReference type="Pfam" id="PF04042">
    <property type="entry name" value="DNA_pol_E_B"/>
    <property type="match status" value="1"/>
</dbReference>
<dbReference type="RefSeq" id="XP_067714296.1">
    <property type="nucleotide sequence ID" value="XM_067858195.1"/>
</dbReference>
<dbReference type="PANTHER" id="PTHR23061">
    <property type="entry name" value="DNA POLYMERASE 2 ALPHA 70 KDA SUBUNIT"/>
    <property type="match status" value="1"/>
</dbReference>
<comment type="subcellular location">
    <subcellularLocation>
        <location evidence="1">Nucleus</location>
    </subcellularLocation>
</comment>
<dbReference type="GO" id="GO:0005658">
    <property type="term" value="C:alpha DNA polymerase:primase complex"/>
    <property type="evidence" value="ECO:0007669"/>
    <property type="project" value="TreeGrafter"/>
</dbReference>
<reference evidence="7 8" key="1">
    <citation type="submission" date="2021-06" db="EMBL/GenBank/DDBJ databases">
        <title>Genome sequence of Babesia caballi.</title>
        <authorList>
            <person name="Yamagishi J."/>
            <person name="Kidaka T."/>
            <person name="Ochi A."/>
        </authorList>
    </citation>
    <scope>NUCLEOTIDE SEQUENCE [LARGE SCALE GENOMIC DNA]</scope>
    <source>
        <strain evidence="7">USDA-D6B2</strain>
    </source>
</reference>
<dbReference type="Proteomes" id="UP001497744">
    <property type="component" value="Unassembled WGS sequence"/>
</dbReference>
<evidence type="ECO:0000259" key="6">
    <source>
        <dbReference type="Pfam" id="PF04042"/>
    </source>
</evidence>
<sequence>MAHDSDVDMDAVLEEVSVSNVAEVLLESLDSSIKWPLLEDLAARLEEIGANSREMMKVNRWLKEQLESASTRAAGGAESARRAQVATALLQLVESKDAMRQQVLEEIVLRRAPLVESEEAELKRGAETANKAHMTFDVVGEIPVYKCATATAAAVDACINGKIVRFTNLFKKYCESKGVACDLKPLKNFSDNETTAYGRIGAEGDAPIDHLNVTIQGTTIFDYGVKAQITNVHSLEDVCLFPGQMAAVTGKCFVDEFGVRYVASKLRCGIPAEAPVATGHASQRFKGENVHISVVRGCLLTADLEPVNFTQVFNRIKKDRPHVVFFMGPFVSVYHVAAGGEGLTRIGDIAFIYKRFMHEISLLAEVNQLKETRFVIVPHCFDLLSGYPLPQPPLNCEGSPFCGGNYPTNVVFLSNPGKVRINGVLIGVTSCDPVSVIANNMVCIPNEQRRRRACEQLLLQRSFFPGYPSHVIPSEYAVDYAMLEHLEFSEEEVPDLLLFANAAEAEPFVEFAGARAFVGCHSTAPPKDAAAHMSTEIFIAPPEESREPIRPLELEKRLSLVIALWRG</sequence>
<keyword evidence="8" id="KW-1185">Reference proteome</keyword>
<dbReference type="EMBL" id="BPLF01000001">
    <property type="protein sequence ID" value="GIX62227.1"/>
    <property type="molecule type" value="Genomic_DNA"/>
</dbReference>
<feature type="domain" description="DNA polymerase alpha/delta/epsilon subunit B" evidence="6">
    <location>
        <begin position="300"/>
        <end position="508"/>
    </location>
</feature>
<evidence type="ECO:0000256" key="5">
    <source>
        <dbReference type="ARBA" id="ARBA00023242"/>
    </source>
</evidence>
<evidence type="ECO:0000256" key="4">
    <source>
        <dbReference type="ARBA" id="ARBA00022705"/>
    </source>
</evidence>
<keyword evidence="4" id="KW-0235">DNA replication</keyword>
<keyword evidence="5" id="KW-0539">Nucleus</keyword>
<dbReference type="PANTHER" id="PTHR23061:SF12">
    <property type="entry name" value="DNA POLYMERASE ALPHA SUBUNIT B"/>
    <property type="match status" value="1"/>
</dbReference>
<evidence type="ECO:0000256" key="3">
    <source>
        <dbReference type="ARBA" id="ARBA00018596"/>
    </source>
</evidence>
<accession>A0AAV4LPN1</accession>
<evidence type="ECO:0000313" key="8">
    <source>
        <dbReference type="Proteomes" id="UP001497744"/>
    </source>
</evidence>
<dbReference type="GeneID" id="94193708"/>
<evidence type="ECO:0000313" key="7">
    <source>
        <dbReference type="EMBL" id="GIX62227.1"/>
    </source>
</evidence>
<dbReference type="InterPro" id="IPR016722">
    <property type="entry name" value="DNA_pol_alpha_bsu"/>
</dbReference>
<comment type="similarity">
    <text evidence="2">Belongs to the DNA polymerase alpha subunit B family.</text>
</comment>
<dbReference type="GO" id="GO:0006270">
    <property type="term" value="P:DNA replication initiation"/>
    <property type="evidence" value="ECO:0007669"/>
    <property type="project" value="TreeGrafter"/>
</dbReference>
<proteinExistence type="inferred from homology"/>
<dbReference type="GO" id="GO:0003677">
    <property type="term" value="F:DNA binding"/>
    <property type="evidence" value="ECO:0007669"/>
    <property type="project" value="InterPro"/>
</dbReference>
<gene>
    <name evidence="7" type="ORF">BcabD6B2_16620</name>
</gene>
<dbReference type="InterPro" id="IPR007185">
    <property type="entry name" value="DNA_pol_a/d/e_bsu"/>
</dbReference>
<comment type="caution">
    <text evidence="7">The sequence shown here is derived from an EMBL/GenBank/DDBJ whole genome shotgun (WGS) entry which is preliminary data.</text>
</comment>
<organism evidence="7 8">
    <name type="scientific">Babesia caballi</name>
    <dbReference type="NCBI Taxonomy" id="5871"/>
    <lineage>
        <taxon>Eukaryota</taxon>
        <taxon>Sar</taxon>
        <taxon>Alveolata</taxon>
        <taxon>Apicomplexa</taxon>
        <taxon>Aconoidasida</taxon>
        <taxon>Piroplasmida</taxon>
        <taxon>Babesiidae</taxon>
        <taxon>Babesia</taxon>
    </lineage>
</organism>
<name>A0AAV4LPN1_BABCB</name>